<dbReference type="Proteomes" id="UP000036403">
    <property type="component" value="Unassembled WGS sequence"/>
</dbReference>
<gene>
    <name evidence="2" type="ORF">RF55_11778</name>
</gene>
<evidence type="ECO:0000313" key="3">
    <source>
        <dbReference type="Proteomes" id="UP000036403"/>
    </source>
</evidence>
<reference evidence="2 3" key="1">
    <citation type="submission" date="2015-04" db="EMBL/GenBank/DDBJ databases">
        <title>Lasius niger genome sequencing.</title>
        <authorList>
            <person name="Konorov E.A."/>
            <person name="Nikitin M.A."/>
            <person name="Kirill M.V."/>
            <person name="Chang P."/>
        </authorList>
    </citation>
    <scope>NUCLEOTIDE SEQUENCE [LARGE SCALE GENOMIC DNA]</scope>
    <source>
        <tissue evidence="2">Whole</tissue>
    </source>
</reference>
<sequence length="370" mass="40079">MFRQIRVHQADTDLQRILWRSDPAAEIQDFRLTTVTYGTAPAPYLAIRTLLQLAQDEGARFPHGADALRFNTYVDDILAGASSLEAALNVRRQLVELLSAGGFQLSKWAGTHAALCPDGDGLDRLFSGVGSVGTLGVLWSPTTDTLHLKAVPDLASLQTCTKRSVLSDVARFFDPVGWAASVLITAKVFLQDLWTAGLDWDEPLPQGLHVRWKQFTSTLPELGHLTIPRWLGVSGECFVELHGFSAASTRAYAAVVYLRGTWSDGTTVTRLLVAKTKVAGFRSTPGAVWRFTGRSALSPDRVGPQVSCGPLACMDGRQGRPGLDPQPPVAMEAVRGQPGRRHPGDAAGEALAFRPHEGQPGGCRDLRRHT</sequence>
<comment type="caution">
    <text evidence="2">The sequence shown here is derived from an EMBL/GenBank/DDBJ whole genome shotgun (WGS) entry which is preliminary data.</text>
</comment>
<dbReference type="InterPro" id="IPR043502">
    <property type="entry name" value="DNA/RNA_pol_sf"/>
</dbReference>
<dbReference type="AlphaFoldDB" id="A0A0J7KE05"/>
<evidence type="ECO:0000256" key="1">
    <source>
        <dbReference type="SAM" id="MobiDB-lite"/>
    </source>
</evidence>
<dbReference type="EMBL" id="LBMM01008691">
    <property type="protein sequence ID" value="KMQ88688.1"/>
    <property type="molecule type" value="Genomic_DNA"/>
</dbReference>
<dbReference type="Pfam" id="PF05380">
    <property type="entry name" value="Peptidase_A17"/>
    <property type="match status" value="1"/>
</dbReference>
<accession>A0A0J7KE05</accession>
<name>A0A0J7KE05_LASNI</name>
<protein>
    <recommendedName>
        <fullName evidence="4">Reverse transcriptase domain-containing protein</fullName>
    </recommendedName>
</protein>
<dbReference type="GO" id="GO:0071897">
    <property type="term" value="P:DNA biosynthetic process"/>
    <property type="evidence" value="ECO:0007669"/>
    <property type="project" value="UniProtKB-ARBA"/>
</dbReference>
<dbReference type="InterPro" id="IPR008042">
    <property type="entry name" value="Retrotrans_Pao"/>
</dbReference>
<proteinExistence type="predicted"/>
<evidence type="ECO:0008006" key="4">
    <source>
        <dbReference type="Google" id="ProtNLM"/>
    </source>
</evidence>
<dbReference type="PaxDb" id="67767-A0A0J7KE05"/>
<keyword evidence="3" id="KW-1185">Reference proteome</keyword>
<feature type="region of interest" description="Disordered" evidence="1">
    <location>
        <begin position="335"/>
        <end position="370"/>
    </location>
</feature>
<dbReference type="OrthoDB" id="8065733at2759"/>
<dbReference type="SUPFAM" id="SSF56672">
    <property type="entry name" value="DNA/RNA polymerases"/>
    <property type="match status" value="1"/>
</dbReference>
<evidence type="ECO:0000313" key="2">
    <source>
        <dbReference type="EMBL" id="KMQ88688.1"/>
    </source>
</evidence>
<dbReference type="PANTHER" id="PTHR47331">
    <property type="entry name" value="PHD-TYPE DOMAIN-CONTAINING PROTEIN"/>
    <property type="match status" value="1"/>
</dbReference>
<organism evidence="2 3">
    <name type="scientific">Lasius niger</name>
    <name type="common">Black garden ant</name>
    <dbReference type="NCBI Taxonomy" id="67767"/>
    <lineage>
        <taxon>Eukaryota</taxon>
        <taxon>Metazoa</taxon>
        <taxon>Ecdysozoa</taxon>
        <taxon>Arthropoda</taxon>
        <taxon>Hexapoda</taxon>
        <taxon>Insecta</taxon>
        <taxon>Pterygota</taxon>
        <taxon>Neoptera</taxon>
        <taxon>Endopterygota</taxon>
        <taxon>Hymenoptera</taxon>
        <taxon>Apocrita</taxon>
        <taxon>Aculeata</taxon>
        <taxon>Formicoidea</taxon>
        <taxon>Formicidae</taxon>
        <taxon>Formicinae</taxon>
        <taxon>Lasius</taxon>
        <taxon>Lasius</taxon>
    </lineage>
</organism>
<dbReference type="STRING" id="67767.A0A0J7KE05"/>